<dbReference type="Pfam" id="PF18567">
    <property type="entry name" value="TIR_3"/>
    <property type="match status" value="1"/>
</dbReference>
<dbReference type="GO" id="GO:0016301">
    <property type="term" value="F:kinase activity"/>
    <property type="evidence" value="ECO:0007669"/>
    <property type="project" value="UniProtKB-KW"/>
</dbReference>
<dbReference type="PANTHER" id="PTHR16267:SF11">
    <property type="entry name" value="STUMPS, ISOFORM E"/>
    <property type="match status" value="1"/>
</dbReference>
<evidence type="ECO:0000256" key="2">
    <source>
        <dbReference type="SAM" id="MobiDB-lite"/>
    </source>
</evidence>
<dbReference type="EMBL" id="JH818444">
    <property type="protein sequence ID" value="EKC42036.1"/>
    <property type="molecule type" value="Genomic_DNA"/>
</dbReference>
<feature type="compositionally biased region" description="Basic and acidic residues" evidence="2">
    <location>
        <begin position="375"/>
        <end position="388"/>
    </location>
</feature>
<keyword evidence="3" id="KW-0418">Kinase</keyword>
<organism evidence="3">
    <name type="scientific">Magallana gigas</name>
    <name type="common">Pacific oyster</name>
    <name type="synonym">Crassostrea gigas</name>
    <dbReference type="NCBI Taxonomy" id="29159"/>
    <lineage>
        <taxon>Eukaryota</taxon>
        <taxon>Metazoa</taxon>
        <taxon>Spiralia</taxon>
        <taxon>Lophotrochozoa</taxon>
        <taxon>Mollusca</taxon>
        <taxon>Bivalvia</taxon>
        <taxon>Autobranchia</taxon>
        <taxon>Pteriomorphia</taxon>
        <taxon>Ostreida</taxon>
        <taxon>Ostreoidea</taxon>
        <taxon>Ostreidae</taxon>
        <taxon>Magallana</taxon>
    </lineage>
</organism>
<dbReference type="AlphaFoldDB" id="K1S3P1"/>
<dbReference type="HOGENOM" id="CLU_405591_0_0_1"/>
<evidence type="ECO:0000313" key="3">
    <source>
        <dbReference type="EMBL" id="EKC42036.1"/>
    </source>
</evidence>
<feature type="compositionally biased region" description="Basic and acidic residues" evidence="2">
    <location>
        <begin position="654"/>
        <end position="665"/>
    </location>
</feature>
<dbReference type="InParanoid" id="K1S3P1"/>
<feature type="region of interest" description="Disordered" evidence="2">
    <location>
        <begin position="562"/>
        <end position="639"/>
    </location>
</feature>
<protein>
    <submittedName>
        <fullName evidence="3">Phosphoinositide 3-kinase adapter protein 1</fullName>
    </submittedName>
</protein>
<feature type="compositionally biased region" description="Low complexity" evidence="2">
    <location>
        <begin position="564"/>
        <end position="585"/>
    </location>
</feature>
<gene>
    <name evidence="3" type="ORF">CGI_10028225</name>
</gene>
<evidence type="ECO:0000256" key="1">
    <source>
        <dbReference type="ARBA" id="ARBA00022553"/>
    </source>
</evidence>
<dbReference type="GO" id="GO:0005102">
    <property type="term" value="F:signaling receptor binding"/>
    <property type="evidence" value="ECO:0007669"/>
    <property type="project" value="TreeGrafter"/>
</dbReference>
<dbReference type="InterPro" id="IPR017893">
    <property type="entry name" value="DBB_domain"/>
</dbReference>
<dbReference type="Pfam" id="PF14545">
    <property type="entry name" value="DBB"/>
    <property type="match status" value="1"/>
</dbReference>
<keyword evidence="3" id="KW-0808">Transferase</keyword>
<accession>K1S3P1</accession>
<dbReference type="PANTHER" id="PTHR16267">
    <property type="entry name" value="BANK1/PIK3AP1 FAMILY MEMBER"/>
    <property type="match status" value="1"/>
</dbReference>
<feature type="compositionally biased region" description="Basic residues" evidence="2">
    <location>
        <begin position="389"/>
        <end position="399"/>
    </location>
</feature>
<dbReference type="InterPro" id="IPR041340">
    <property type="entry name" value="PIK3AP1_TIR"/>
</dbReference>
<feature type="compositionally biased region" description="Basic and acidic residues" evidence="2">
    <location>
        <begin position="607"/>
        <end position="623"/>
    </location>
</feature>
<feature type="compositionally biased region" description="Pro residues" evidence="2">
    <location>
        <begin position="666"/>
        <end position="678"/>
    </location>
</feature>
<dbReference type="Gene3D" id="3.40.50.10140">
    <property type="entry name" value="Toll/interleukin-1 receptor homology (TIR) domain"/>
    <property type="match status" value="1"/>
</dbReference>
<feature type="region of interest" description="Disordered" evidence="2">
    <location>
        <begin position="654"/>
        <end position="678"/>
    </location>
</feature>
<dbReference type="InterPro" id="IPR052446">
    <property type="entry name" value="B-cell_PI3K-Signaling_Adptrs"/>
</dbReference>
<dbReference type="SMART" id="SM01282">
    <property type="entry name" value="DBB"/>
    <property type="match status" value="1"/>
</dbReference>
<sequence>MPHVCLLYSPDDGQSWEKYFTKLLDKSILTHVSLSVKVDSVETEKTFSECSVVVVILTMNLVECLLEPNSSVSDKLNSHQSVAVIVWSSLVEEFGKVKDRFPNSSKWRDIQCDGSSGQCQKVIADLAGLVDEQEKSRKKKRHKRKTLEIIPDRVHKSNEKIAIIFHDKPSGTVQVKLEGGEYIDCRRQNDQTYTFKAPLHDFGVTKITVYVDGSPVHHCPFTYQTPSLEAFRSISFLAQSLGLNKDNMQELDRKLVEIYEATLPADLTLHRAANVHMMSNKVKRSDYGIPTLLHFAAQYGLTDLCCSVLDTPGSLAAFHIENKDGLDPAQIADKEGFHELASFIRMFVETAAVIEVSDELYLHMTGEHLYTNRSELQEEHKETTEKLQKLHTSKPKKKLPPVPKKQSRPPLPKSISEPILEEPEGPQFAKRNPSPSPPVVKRSFSSDSLRPERGQEPPSNRSMSPAELMGMSGSGLNIERSPGSLGSSSLDELIEIQKGVSEKEFSIDEAERLYSAWRERNRSFKMSMKDRQKGLEDMRNTYAGVIHQAKARGERQSLFERIKSTFGSSSGSSRDSRMSISSQDSVYHSSDTDSDDSTSQRRGGTTGDDKKRRLINKHLDVNRSRHYVRGRGVPQAPMDPRMLSLAKRLSYKDHYLQQPITEDHVGPPPVPPRSTRPK</sequence>
<name>K1S3P1_MAGGI</name>
<keyword evidence="1" id="KW-0597">Phosphoprotein</keyword>
<dbReference type="InterPro" id="IPR035897">
    <property type="entry name" value="Toll_tir_struct_dom_sf"/>
</dbReference>
<reference evidence="3" key="1">
    <citation type="journal article" date="2012" name="Nature">
        <title>The oyster genome reveals stress adaptation and complexity of shell formation.</title>
        <authorList>
            <person name="Zhang G."/>
            <person name="Fang X."/>
            <person name="Guo X."/>
            <person name="Li L."/>
            <person name="Luo R."/>
            <person name="Xu F."/>
            <person name="Yang P."/>
            <person name="Zhang L."/>
            <person name="Wang X."/>
            <person name="Qi H."/>
            <person name="Xiong Z."/>
            <person name="Que H."/>
            <person name="Xie Y."/>
            <person name="Holland P.W."/>
            <person name="Paps J."/>
            <person name="Zhu Y."/>
            <person name="Wu F."/>
            <person name="Chen Y."/>
            <person name="Wang J."/>
            <person name="Peng C."/>
            <person name="Meng J."/>
            <person name="Yang L."/>
            <person name="Liu J."/>
            <person name="Wen B."/>
            <person name="Zhang N."/>
            <person name="Huang Z."/>
            <person name="Zhu Q."/>
            <person name="Feng Y."/>
            <person name="Mount A."/>
            <person name="Hedgecock D."/>
            <person name="Xu Z."/>
            <person name="Liu Y."/>
            <person name="Domazet-Loso T."/>
            <person name="Du Y."/>
            <person name="Sun X."/>
            <person name="Zhang S."/>
            <person name="Liu B."/>
            <person name="Cheng P."/>
            <person name="Jiang X."/>
            <person name="Li J."/>
            <person name="Fan D."/>
            <person name="Wang W."/>
            <person name="Fu W."/>
            <person name="Wang T."/>
            <person name="Wang B."/>
            <person name="Zhang J."/>
            <person name="Peng Z."/>
            <person name="Li Y."/>
            <person name="Li N."/>
            <person name="Wang J."/>
            <person name="Chen M."/>
            <person name="He Y."/>
            <person name="Tan F."/>
            <person name="Song X."/>
            <person name="Zheng Q."/>
            <person name="Huang R."/>
            <person name="Yang H."/>
            <person name="Du X."/>
            <person name="Chen L."/>
            <person name="Yang M."/>
            <person name="Gaffney P.M."/>
            <person name="Wang S."/>
            <person name="Luo L."/>
            <person name="She Z."/>
            <person name="Ming Y."/>
            <person name="Huang W."/>
            <person name="Zhang S."/>
            <person name="Huang B."/>
            <person name="Zhang Y."/>
            <person name="Qu T."/>
            <person name="Ni P."/>
            <person name="Miao G."/>
            <person name="Wang J."/>
            <person name="Wang Q."/>
            <person name="Steinberg C.E."/>
            <person name="Wang H."/>
            <person name="Li N."/>
            <person name="Qian L."/>
            <person name="Zhang G."/>
            <person name="Li Y."/>
            <person name="Yang H."/>
            <person name="Liu X."/>
            <person name="Wang J."/>
            <person name="Yin Y."/>
            <person name="Wang J."/>
        </authorList>
    </citation>
    <scope>NUCLEOTIDE SEQUENCE [LARGE SCALE GENOMIC DNA]</scope>
    <source>
        <strain evidence="3">05x7-T-G4-1.051#20</strain>
    </source>
</reference>
<feature type="region of interest" description="Disordered" evidence="2">
    <location>
        <begin position="375"/>
        <end position="487"/>
    </location>
</feature>
<proteinExistence type="predicted"/>